<reference evidence="2 3" key="1">
    <citation type="submission" date="2020-06" db="EMBL/GenBank/DDBJ databases">
        <authorList>
            <person name="Li R."/>
            <person name="Bekaert M."/>
        </authorList>
    </citation>
    <scope>NUCLEOTIDE SEQUENCE [LARGE SCALE GENOMIC DNA]</scope>
    <source>
        <strain evidence="3">wild</strain>
    </source>
</reference>
<evidence type="ECO:0000313" key="3">
    <source>
        <dbReference type="Proteomes" id="UP000507470"/>
    </source>
</evidence>
<dbReference type="Pfam" id="PF13358">
    <property type="entry name" value="DDE_3"/>
    <property type="match status" value="1"/>
</dbReference>
<dbReference type="InterPro" id="IPR038717">
    <property type="entry name" value="Tc1-like_DDE_dom"/>
</dbReference>
<name>A0A6J8C772_MYTCO</name>
<dbReference type="InterPro" id="IPR052338">
    <property type="entry name" value="Transposase_5"/>
</dbReference>
<dbReference type="PANTHER" id="PTHR23022">
    <property type="entry name" value="TRANSPOSABLE ELEMENT-RELATED"/>
    <property type="match status" value="1"/>
</dbReference>
<dbReference type="OrthoDB" id="6072806at2759"/>
<dbReference type="PANTHER" id="PTHR23022:SF135">
    <property type="entry name" value="SI:DKEY-77F5.3"/>
    <property type="match status" value="1"/>
</dbReference>
<organism evidence="2 3">
    <name type="scientific">Mytilus coruscus</name>
    <name type="common">Sea mussel</name>
    <dbReference type="NCBI Taxonomy" id="42192"/>
    <lineage>
        <taxon>Eukaryota</taxon>
        <taxon>Metazoa</taxon>
        <taxon>Spiralia</taxon>
        <taxon>Lophotrochozoa</taxon>
        <taxon>Mollusca</taxon>
        <taxon>Bivalvia</taxon>
        <taxon>Autobranchia</taxon>
        <taxon>Pteriomorphia</taxon>
        <taxon>Mytilida</taxon>
        <taxon>Mytiloidea</taxon>
        <taxon>Mytilidae</taxon>
        <taxon>Mytilinae</taxon>
        <taxon>Mytilus</taxon>
    </lineage>
</organism>
<dbReference type="InterPro" id="IPR036397">
    <property type="entry name" value="RNaseH_sf"/>
</dbReference>
<accession>A0A6J8C772</accession>
<keyword evidence="3" id="KW-1185">Reference proteome</keyword>
<dbReference type="Gene3D" id="3.30.420.10">
    <property type="entry name" value="Ribonuclease H-like superfamily/Ribonuclease H"/>
    <property type="match status" value="1"/>
</dbReference>
<gene>
    <name evidence="2" type="ORF">MCOR_26056</name>
</gene>
<proteinExistence type="predicted"/>
<protein>
    <recommendedName>
        <fullName evidence="1">Tc1-like transposase DDE domain-containing protein</fullName>
    </recommendedName>
</protein>
<dbReference type="AlphaFoldDB" id="A0A6J8C772"/>
<dbReference type="EMBL" id="CACVKT020004655">
    <property type="protein sequence ID" value="CAC5391014.1"/>
    <property type="molecule type" value="Genomic_DNA"/>
</dbReference>
<dbReference type="GO" id="GO:0003676">
    <property type="term" value="F:nucleic acid binding"/>
    <property type="evidence" value="ECO:0007669"/>
    <property type="project" value="InterPro"/>
</dbReference>
<dbReference type="Proteomes" id="UP000507470">
    <property type="component" value="Unassembled WGS sequence"/>
</dbReference>
<sequence>MRLSLNVRHQILQYKAQGLSCLNIKRALEKCHGVKTSRVSVWKFIKKFTETGSIHDKKSQVTSVKLDVHLDGELRDANIANLSVMLTDENGVDYALWALRTRETFLNVIFVDESSVEMSADGKIYFYKPTYGMQYIESRRQKPKHAYKVHVWAGISYRGRTHICIFNGIMDSVIYQHILRDNFLPFVNSVFPDGYRLYQDNDSKHCSKSTKAWMTDNHMIDNVMKTPASSPDLNPIENVWSSLKQYLQNVAKPRKRDELVNGIVDFWEGLSANQCGRYIDHIHRVIPHVILNEGGPTMF</sequence>
<evidence type="ECO:0000313" key="2">
    <source>
        <dbReference type="EMBL" id="CAC5391014.1"/>
    </source>
</evidence>
<feature type="domain" description="Tc1-like transposase DDE" evidence="1">
    <location>
        <begin position="108"/>
        <end position="259"/>
    </location>
</feature>
<evidence type="ECO:0000259" key="1">
    <source>
        <dbReference type="Pfam" id="PF13358"/>
    </source>
</evidence>